<reference evidence="3" key="1">
    <citation type="journal article" date="2019" name="Int. J. Syst. Evol. Microbiol.">
        <title>The Global Catalogue of Microorganisms (GCM) 10K type strain sequencing project: providing services to taxonomists for standard genome sequencing and annotation.</title>
        <authorList>
            <consortium name="The Broad Institute Genomics Platform"/>
            <consortium name="The Broad Institute Genome Sequencing Center for Infectious Disease"/>
            <person name="Wu L."/>
            <person name="Ma J."/>
        </authorList>
    </citation>
    <scope>NUCLEOTIDE SEQUENCE [LARGE SCALE GENOMIC DNA]</scope>
    <source>
        <strain evidence="3">KCTC 42143</strain>
    </source>
</reference>
<evidence type="ECO:0000313" key="2">
    <source>
        <dbReference type="EMBL" id="MFD1800312.1"/>
    </source>
</evidence>
<organism evidence="2 3">
    <name type="scientific">Carnobacterium antarcticum</name>
    <dbReference type="NCBI Taxonomy" id="2126436"/>
    <lineage>
        <taxon>Bacteria</taxon>
        <taxon>Bacillati</taxon>
        <taxon>Bacillota</taxon>
        <taxon>Bacilli</taxon>
        <taxon>Lactobacillales</taxon>
        <taxon>Carnobacteriaceae</taxon>
        <taxon>Carnobacterium</taxon>
    </lineage>
</organism>
<feature type="domain" description="Gamma-glutamylcyclotransferase AIG2-like" evidence="1">
    <location>
        <begin position="9"/>
        <end position="145"/>
    </location>
</feature>
<dbReference type="EMBL" id="JBHUFF010000020">
    <property type="protein sequence ID" value="MFD1800312.1"/>
    <property type="molecule type" value="Genomic_DNA"/>
</dbReference>
<sequence>MQAEVIRPVFVYGSLKAGEFNYKRYLDGKVLTAEPKCARIKGSLYDMPYKGYPALLVEEFSTDWVYGEIFELLDYEATLSQLDGLEGYHGANHPANEYERSVVTVEVWQEQAKEFVAQEVFVYLYRIENDALFTQQAEVMKDGIWRPSVTNEAVQ</sequence>
<evidence type="ECO:0000313" key="3">
    <source>
        <dbReference type="Proteomes" id="UP001597285"/>
    </source>
</evidence>
<dbReference type="Proteomes" id="UP001597285">
    <property type="component" value="Unassembled WGS sequence"/>
</dbReference>
<gene>
    <name evidence="2" type="ORF">ACFSBK_10685</name>
</gene>
<accession>A0ABW4NPG0</accession>
<dbReference type="CDD" id="cd06661">
    <property type="entry name" value="GGCT_like"/>
    <property type="match status" value="1"/>
</dbReference>
<comment type="caution">
    <text evidence="2">The sequence shown here is derived from an EMBL/GenBank/DDBJ whole genome shotgun (WGS) entry which is preliminary data.</text>
</comment>
<evidence type="ECO:0000259" key="1">
    <source>
        <dbReference type="Pfam" id="PF06094"/>
    </source>
</evidence>
<dbReference type="InterPro" id="IPR009288">
    <property type="entry name" value="AIG2-like_dom"/>
</dbReference>
<name>A0ABW4NPG0_9LACT</name>
<keyword evidence="3" id="KW-1185">Reference proteome</keyword>
<proteinExistence type="predicted"/>
<dbReference type="SUPFAM" id="SSF110857">
    <property type="entry name" value="Gamma-glutamyl cyclotransferase-like"/>
    <property type="match status" value="1"/>
</dbReference>
<dbReference type="InterPro" id="IPR036568">
    <property type="entry name" value="GGCT-like_sf"/>
</dbReference>
<dbReference type="Pfam" id="PF06094">
    <property type="entry name" value="GGACT"/>
    <property type="match status" value="1"/>
</dbReference>
<dbReference type="RefSeq" id="WP_058918674.1">
    <property type="nucleotide sequence ID" value="NZ_JBHSQC010000008.1"/>
</dbReference>
<protein>
    <submittedName>
        <fullName evidence="2">Gamma-glutamylcyclotransferase</fullName>
    </submittedName>
</protein>
<dbReference type="InterPro" id="IPR013024">
    <property type="entry name" value="GGCT-like"/>
</dbReference>
<dbReference type="Gene3D" id="3.10.490.10">
    <property type="entry name" value="Gamma-glutamyl cyclotransferase-like"/>
    <property type="match status" value="1"/>
</dbReference>